<protein>
    <submittedName>
        <fullName evidence="2">Uncharacterized protein</fullName>
    </submittedName>
</protein>
<proteinExistence type="predicted"/>
<dbReference type="Proteomes" id="UP000027665">
    <property type="component" value="Unassembled WGS sequence"/>
</dbReference>
<dbReference type="RefSeq" id="WP_037974786.1">
    <property type="nucleotide sequence ID" value="NZ_JAXDSK010000031.1"/>
</dbReference>
<sequence>MKKKLNGKTATALICAFALSVTSAAMALDLGDILKKGAIGIAGGWLVTAISPQMNDFINTITFNKGVAYDGYTKVVPIVSIGDGTRIGAAQVGATTQSAIDRTKAVAQLEGEFSSLRATALIPIDSTNPIQRFRRVKGVGVTAIINVKL</sequence>
<dbReference type="OrthoDB" id="1631671at2"/>
<organism evidence="2 3">
    <name type="scientific">Synergistes jonesii</name>
    <dbReference type="NCBI Taxonomy" id="2754"/>
    <lineage>
        <taxon>Bacteria</taxon>
        <taxon>Thermotogati</taxon>
        <taxon>Synergistota</taxon>
        <taxon>Synergistia</taxon>
        <taxon>Synergistales</taxon>
        <taxon>Synergistaceae</taxon>
        <taxon>Synergistes</taxon>
    </lineage>
</organism>
<feature type="signal peptide" evidence="1">
    <location>
        <begin position="1"/>
        <end position="27"/>
    </location>
</feature>
<keyword evidence="1" id="KW-0732">Signal</keyword>
<dbReference type="eggNOG" id="ENOG502ZX5H">
    <property type="taxonomic scope" value="Bacteria"/>
</dbReference>
<feature type="chain" id="PRO_5001690267" evidence="1">
    <location>
        <begin position="28"/>
        <end position="149"/>
    </location>
</feature>
<evidence type="ECO:0000313" key="2">
    <source>
        <dbReference type="EMBL" id="KEJ92932.1"/>
    </source>
</evidence>
<evidence type="ECO:0000256" key="1">
    <source>
        <dbReference type="SAM" id="SignalP"/>
    </source>
</evidence>
<dbReference type="STRING" id="2754.EH55_00045"/>
<keyword evidence="3" id="KW-1185">Reference proteome</keyword>
<reference evidence="2 3" key="1">
    <citation type="submission" date="2014-04" db="EMBL/GenBank/DDBJ databases">
        <title>Draft Genome Sequence of Synergistes jonesii.</title>
        <authorList>
            <person name="Coil D.A."/>
            <person name="Eisen J.A."/>
            <person name="Holland-Moritz H.E."/>
        </authorList>
    </citation>
    <scope>NUCLEOTIDE SEQUENCE [LARGE SCALE GENOMIC DNA]</scope>
    <source>
        <strain evidence="2 3">78-1</strain>
    </source>
</reference>
<comment type="caution">
    <text evidence="2">The sequence shown here is derived from an EMBL/GenBank/DDBJ whole genome shotgun (WGS) entry which is preliminary data.</text>
</comment>
<accession>A0A073J5D9</accession>
<dbReference type="GeneID" id="90982957"/>
<evidence type="ECO:0000313" key="3">
    <source>
        <dbReference type="Proteomes" id="UP000027665"/>
    </source>
</evidence>
<dbReference type="AlphaFoldDB" id="A0A073J5D9"/>
<dbReference type="EMBL" id="JMKI01000010">
    <property type="protein sequence ID" value="KEJ92932.1"/>
    <property type="molecule type" value="Genomic_DNA"/>
</dbReference>
<gene>
    <name evidence="2" type="ORF">EH55_00045</name>
</gene>
<name>A0A073J5D9_9BACT</name>